<evidence type="ECO:0000313" key="1">
    <source>
        <dbReference type="EMBL" id="OGZ24330.1"/>
    </source>
</evidence>
<evidence type="ECO:0000313" key="2">
    <source>
        <dbReference type="Proteomes" id="UP000178647"/>
    </source>
</evidence>
<organism evidence="1 2">
    <name type="scientific">Candidatus Nealsonbacteria bacterium RIFCSPLOWO2_01_FULL_43_32</name>
    <dbReference type="NCBI Taxonomy" id="1801672"/>
    <lineage>
        <taxon>Bacteria</taxon>
        <taxon>Candidatus Nealsoniibacteriota</taxon>
    </lineage>
</organism>
<dbReference type="AlphaFoldDB" id="A0A1G2EG58"/>
<dbReference type="Proteomes" id="UP000178647">
    <property type="component" value="Unassembled WGS sequence"/>
</dbReference>
<gene>
    <name evidence="1" type="ORF">A2896_01705</name>
</gene>
<comment type="caution">
    <text evidence="1">The sequence shown here is derived from an EMBL/GenBank/DDBJ whole genome shotgun (WGS) entry which is preliminary data.</text>
</comment>
<reference evidence="1 2" key="1">
    <citation type="journal article" date="2016" name="Nat. Commun.">
        <title>Thousands of microbial genomes shed light on interconnected biogeochemical processes in an aquifer system.</title>
        <authorList>
            <person name="Anantharaman K."/>
            <person name="Brown C.T."/>
            <person name="Hug L.A."/>
            <person name="Sharon I."/>
            <person name="Castelle C.J."/>
            <person name="Probst A.J."/>
            <person name="Thomas B.C."/>
            <person name="Singh A."/>
            <person name="Wilkins M.J."/>
            <person name="Karaoz U."/>
            <person name="Brodie E.L."/>
            <person name="Williams K.H."/>
            <person name="Hubbard S.S."/>
            <person name="Banfield J.F."/>
        </authorList>
    </citation>
    <scope>NUCLEOTIDE SEQUENCE [LARGE SCALE GENOMIC DNA]</scope>
</reference>
<accession>A0A1G2EG58</accession>
<sequence>MENKKDKKDEFFDDCPICRAMKAAQERGKELTLEELKEAFEKAKERGGIVGGEWFKNKD</sequence>
<dbReference type="EMBL" id="MHMH01000013">
    <property type="protein sequence ID" value="OGZ24330.1"/>
    <property type="molecule type" value="Genomic_DNA"/>
</dbReference>
<proteinExistence type="predicted"/>
<protein>
    <submittedName>
        <fullName evidence="1">Uncharacterized protein</fullName>
    </submittedName>
</protein>
<name>A0A1G2EG58_9BACT</name>